<proteinExistence type="predicted"/>
<sequence length="284" mass="29798">MGDRVEARTGAFGRDPLVVADSKNGDGGSGENSQQPTPSFRDKLLGTTSGSVAPIRRRRNVPPKKDVGSGAGRVSRSGGSGSRFLVIADVQESVAAHEDFVHVNHSKHDTSISDTIVDPLVVPARVPTTNHGVRSGGGVVLQEREDSPLREDQPKGATDESVEGGQLRQAAPVQMASQGRVVAAESSLPAATNVAVHVMDLASLSSSRTVKGRVLPSSIRDTTSKMIMKKPGAPPIPKNMAPKQRKKEGRTASHPTLEAGLSNLMEDLEQATILEVSCLGSSPL</sequence>
<feature type="region of interest" description="Disordered" evidence="1">
    <location>
        <begin position="230"/>
        <end position="257"/>
    </location>
</feature>
<feature type="region of interest" description="Disordered" evidence="1">
    <location>
        <begin position="127"/>
        <end position="166"/>
    </location>
</feature>
<gene>
    <name evidence="2" type="ORF">V6N12_034497</name>
</gene>
<feature type="compositionally biased region" description="Basic and acidic residues" evidence="1">
    <location>
        <begin position="142"/>
        <end position="158"/>
    </location>
</feature>
<accession>A0ABR2DHC7</accession>
<comment type="caution">
    <text evidence="2">The sequence shown here is derived from an EMBL/GenBank/DDBJ whole genome shotgun (WGS) entry which is preliminary data.</text>
</comment>
<feature type="region of interest" description="Disordered" evidence="1">
    <location>
        <begin position="1"/>
        <end position="80"/>
    </location>
</feature>
<evidence type="ECO:0000313" key="2">
    <source>
        <dbReference type="EMBL" id="KAK8538789.1"/>
    </source>
</evidence>
<protein>
    <submittedName>
        <fullName evidence="2">Uncharacterized protein</fullName>
    </submittedName>
</protein>
<dbReference type="EMBL" id="JBBPBM010000027">
    <property type="protein sequence ID" value="KAK8538789.1"/>
    <property type="molecule type" value="Genomic_DNA"/>
</dbReference>
<keyword evidence="3" id="KW-1185">Reference proteome</keyword>
<reference evidence="2 3" key="1">
    <citation type="journal article" date="2024" name="G3 (Bethesda)">
        <title>Genome assembly of Hibiscus sabdariffa L. provides insights into metabolisms of medicinal natural products.</title>
        <authorList>
            <person name="Kim T."/>
        </authorList>
    </citation>
    <scope>NUCLEOTIDE SEQUENCE [LARGE SCALE GENOMIC DNA]</scope>
    <source>
        <strain evidence="2">TK-2024</strain>
        <tissue evidence="2">Old leaves</tissue>
    </source>
</reference>
<dbReference type="Proteomes" id="UP001472677">
    <property type="component" value="Unassembled WGS sequence"/>
</dbReference>
<evidence type="ECO:0000313" key="3">
    <source>
        <dbReference type="Proteomes" id="UP001472677"/>
    </source>
</evidence>
<evidence type="ECO:0000256" key="1">
    <source>
        <dbReference type="SAM" id="MobiDB-lite"/>
    </source>
</evidence>
<name>A0ABR2DHC7_9ROSI</name>
<organism evidence="2 3">
    <name type="scientific">Hibiscus sabdariffa</name>
    <name type="common">roselle</name>
    <dbReference type="NCBI Taxonomy" id="183260"/>
    <lineage>
        <taxon>Eukaryota</taxon>
        <taxon>Viridiplantae</taxon>
        <taxon>Streptophyta</taxon>
        <taxon>Embryophyta</taxon>
        <taxon>Tracheophyta</taxon>
        <taxon>Spermatophyta</taxon>
        <taxon>Magnoliopsida</taxon>
        <taxon>eudicotyledons</taxon>
        <taxon>Gunneridae</taxon>
        <taxon>Pentapetalae</taxon>
        <taxon>rosids</taxon>
        <taxon>malvids</taxon>
        <taxon>Malvales</taxon>
        <taxon>Malvaceae</taxon>
        <taxon>Malvoideae</taxon>
        <taxon>Hibiscus</taxon>
    </lineage>
</organism>